<feature type="domain" description="DUF5117" evidence="4">
    <location>
        <begin position="169"/>
        <end position="358"/>
    </location>
</feature>
<accession>A0ABV0JVN9</accession>
<evidence type="ECO:0000259" key="4">
    <source>
        <dbReference type="Pfam" id="PF17148"/>
    </source>
</evidence>
<protein>
    <submittedName>
        <fullName evidence="6">Zinc-dependent metalloprotease</fullName>
    </submittedName>
</protein>
<dbReference type="PANTHER" id="PTHR38478">
    <property type="entry name" value="PEPTIDASE M1A AND M12B"/>
    <property type="match status" value="1"/>
</dbReference>
<evidence type="ECO:0000313" key="7">
    <source>
        <dbReference type="Proteomes" id="UP001442494"/>
    </source>
</evidence>
<dbReference type="CDD" id="cd04276">
    <property type="entry name" value="ZnMc_MMP_like_2"/>
    <property type="match status" value="1"/>
</dbReference>
<dbReference type="GO" id="GO:0008237">
    <property type="term" value="F:metallopeptidase activity"/>
    <property type="evidence" value="ECO:0007669"/>
    <property type="project" value="UniProtKB-KW"/>
</dbReference>
<evidence type="ECO:0000313" key="6">
    <source>
        <dbReference type="EMBL" id="MEP0866692.1"/>
    </source>
</evidence>
<keyword evidence="6" id="KW-0645">Protease</keyword>
<dbReference type="EMBL" id="JAMPKK010000049">
    <property type="protein sequence ID" value="MEP0866692.1"/>
    <property type="molecule type" value="Genomic_DNA"/>
</dbReference>
<feature type="region of interest" description="Disordered" evidence="1">
    <location>
        <begin position="84"/>
        <end position="111"/>
    </location>
</feature>
<dbReference type="InterPro" id="IPR033428">
    <property type="entry name" value="DUF5118"/>
</dbReference>
<dbReference type="InterPro" id="IPR034032">
    <property type="entry name" value="Zn_MMP-like_bac"/>
</dbReference>
<feature type="compositionally biased region" description="Basic and acidic residues" evidence="1">
    <location>
        <begin position="84"/>
        <end position="103"/>
    </location>
</feature>
<dbReference type="Gene3D" id="3.40.390.10">
    <property type="entry name" value="Collagenase (Catalytic Domain)"/>
    <property type="match status" value="1"/>
</dbReference>
<dbReference type="Pfam" id="PF17162">
    <property type="entry name" value="DUF5118"/>
    <property type="match status" value="1"/>
</dbReference>
<dbReference type="InterPro" id="IPR032534">
    <property type="entry name" value="EcxA_zinc-bd"/>
</dbReference>
<evidence type="ECO:0000256" key="1">
    <source>
        <dbReference type="SAM" id="MobiDB-lite"/>
    </source>
</evidence>
<gene>
    <name evidence="6" type="ORF">NDI37_19755</name>
</gene>
<dbReference type="Pfam" id="PF17148">
    <property type="entry name" value="DUF5117"/>
    <property type="match status" value="1"/>
</dbReference>
<comment type="caution">
    <text evidence="6">The sequence shown here is derived from an EMBL/GenBank/DDBJ whole genome shotgun (WGS) entry which is preliminary data.</text>
</comment>
<keyword evidence="7" id="KW-1185">Reference proteome</keyword>
<dbReference type="Proteomes" id="UP001442494">
    <property type="component" value="Unassembled WGS sequence"/>
</dbReference>
<feature type="signal peptide" evidence="2">
    <location>
        <begin position="1"/>
        <end position="26"/>
    </location>
</feature>
<feature type="chain" id="PRO_5046749416" evidence="2">
    <location>
        <begin position="27"/>
        <end position="965"/>
    </location>
</feature>
<feature type="domain" description="EcxA zinc-binding" evidence="3">
    <location>
        <begin position="555"/>
        <end position="878"/>
    </location>
</feature>
<organism evidence="6 7">
    <name type="scientific">Funiculus sociatus GB2-A5</name>
    <dbReference type="NCBI Taxonomy" id="2933946"/>
    <lineage>
        <taxon>Bacteria</taxon>
        <taxon>Bacillati</taxon>
        <taxon>Cyanobacteriota</taxon>
        <taxon>Cyanophyceae</taxon>
        <taxon>Coleofasciculales</taxon>
        <taxon>Coleofasciculaceae</taxon>
        <taxon>Funiculus</taxon>
    </lineage>
</organism>
<reference evidence="6 7" key="1">
    <citation type="submission" date="2022-04" db="EMBL/GenBank/DDBJ databases">
        <title>Positive selection, recombination, and allopatry shape intraspecific diversity of widespread and dominant cyanobacteria.</title>
        <authorList>
            <person name="Wei J."/>
            <person name="Shu W."/>
            <person name="Hu C."/>
        </authorList>
    </citation>
    <scope>NUCLEOTIDE SEQUENCE [LARGE SCALE GENOMIC DNA]</scope>
    <source>
        <strain evidence="6 7">GB2-A5</strain>
    </source>
</reference>
<dbReference type="InterPro" id="IPR024079">
    <property type="entry name" value="MetalloPept_cat_dom_sf"/>
</dbReference>
<proteinExistence type="predicted"/>
<keyword evidence="6" id="KW-0482">Metalloprotease</keyword>
<evidence type="ECO:0000259" key="5">
    <source>
        <dbReference type="Pfam" id="PF17162"/>
    </source>
</evidence>
<dbReference type="InterPro" id="IPR033413">
    <property type="entry name" value="DUF5117"/>
</dbReference>
<dbReference type="PANTHER" id="PTHR38478:SF1">
    <property type="entry name" value="ZINC DEPENDENT METALLOPROTEASE DOMAIN LIPOPROTEIN"/>
    <property type="match status" value="1"/>
</dbReference>
<dbReference type="SUPFAM" id="SSF55486">
    <property type="entry name" value="Metalloproteases ('zincins'), catalytic domain"/>
    <property type="match status" value="1"/>
</dbReference>
<sequence length="965" mass="109913">MTEKMRRLPIFIFALQGLLFAEPQLAAQPLPMEVSLGDRVPKTQPSDLITNSYVWVIKDSQEQPEQQPYLWIVKDTNKQLRLLKDINKPETRQTGSKPKDPKKPASSGFDEIVKDTEKLEGMFTLYRNKEKGKVYLEIKPEQLNKNFLGTVTMESGIGERGIYSGLPLNDFLFYFRHVNNNLQFVIRNVNFRTTPGDPQERSLDRAFSDSVLYSLDIKSTHPQRKTLLIDLSDLLLADLPGLTPILKEFLGSPYRLDSSKSSFDTVKAFPLNIEVSSIYGFSSANGQDLPPNLDTLPDSRALSIKVHYSLSQLPENNGYIPRLADDRIGYFITAYKDFSNDNFREPFVRYIHRWHLEKQDPKAPLSPPKKPIVFWIENTVPLEYRDAVREGILMWNKAFEKAGFKDAIEVRQMPDNATWSPGDVRYNTIRWINSLDGFSARGPSRVNPLTGEILDADIIVDANMLRSIKQRYRNLIEPTQSQEMGLLGQGNLCNLTSSPVQGEGSNLGRRDASRNSKFLQLLQDQDICYGMESTMQTAMGAIALSLFHNVSPTGNEMKEYVNQYLRHLIAHEVGHTIGLRHNFHGSTLNGPEELNNTEITRTRGMVSSVMDYVPVNLAPQGTKQGDYYPANIGPYDEWAIEYGYKPSGAISSIAERRFLDQIAGQSSKPEYAYATDEDILDLDPGANLWDLSGNVLLYSQWQMDNARAMWERLNKRSPSSGDYTEMRVLFNTVLNYYFSNANLLAQYVGGQSFSRDRAGTPNGRLPFTPVPLEKQRQALTNLGKYVFAADAFNFSPQLLNQLAPSRWRHWGNPIPILRLDYPIHENLLSQQSRVLQSLLGSDRLNRLRDIELKSKPGEALTLPELFETLQNSIWTEVQDGKPENISSLRRSLQREHLEILLEMVLRTSAVPEDARTLAWYELRQLRKSLDASLRKQDKLDTYTKAHLAETRDRIDKALTARLESK</sequence>
<feature type="domain" description="DUF5118" evidence="5">
    <location>
        <begin position="108"/>
        <end position="149"/>
    </location>
</feature>
<keyword evidence="6" id="KW-0378">Hydrolase</keyword>
<keyword evidence="2" id="KW-0732">Signal</keyword>
<evidence type="ECO:0000259" key="3">
    <source>
        <dbReference type="Pfam" id="PF16313"/>
    </source>
</evidence>
<evidence type="ECO:0000256" key="2">
    <source>
        <dbReference type="SAM" id="SignalP"/>
    </source>
</evidence>
<name>A0ABV0JVN9_9CYAN</name>
<dbReference type="Pfam" id="PF16313">
    <property type="entry name" value="DUF4953"/>
    <property type="match status" value="1"/>
</dbReference>